<organism evidence="2">
    <name type="scientific">Arundo donax</name>
    <name type="common">Giant reed</name>
    <name type="synonym">Donax arundinaceus</name>
    <dbReference type="NCBI Taxonomy" id="35708"/>
    <lineage>
        <taxon>Eukaryota</taxon>
        <taxon>Viridiplantae</taxon>
        <taxon>Streptophyta</taxon>
        <taxon>Embryophyta</taxon>
        <taxon>Tracheophyta</taxon>
        <taxon>Spermatophyta</taxon>
        <taxon>Magnoliopsida</taxon>
        <taxon>Liliopsida</taxon>
        <taxon>Poales</taxon>
        <taxon>Poaceae</taxon>
        <taxon>PACMAD clade</taxon>
        <taxon>Arundinoideae</taxon>
        <taxon>Arundineae</taxon>
        <taxon>Arundo</taxon>
    </lineage>
</organism>
<keyword evidence="1" id="KW-0472">Membrane</keyword>
<dbReference type="AlphaFoldDB" id="A0A0A8ZPW7"/>
<keyword evidence="1" id="KW-0812">Transmembrane</keyword>
<name>A0A0A8ZPW7_ARUDO</name>
<reference evidence="2" key="1">
    <citation type="submission" date="2014-09" db="EMBL/GenBank/DDBJ databases">
        <authorList>
            <person name="Magalhaes I.L.F."/>
            <person name="Oliveira U."/>
            <person name="Santos F.R."/>
            <person name="Vidigal T.H.D.A."/>
            <person name="Brescovit A.D."/>
            <person name="Santos A.J."/>
        </authorList>
    </citation>
    <scope>NUCLEOTIDE SEQUENCE</scope>
    <source>
        <tissue evidence="2">Shoot tissue taken approximately 20 cm above the soil surface</tissue>
    </source>
</reference>
<accession>A0A0A8ZPW7</accession>
<evidence type="ECO:0000313" key="2">
    <source>
        <dbReference type="EMBL" id="JAD36882.1"/>
    </source>
</evidence>
<protein>
    <submittedName>
        <fullName evidence="2">Uncharacterized protein</fullName>
    </submittedName>
</protein>
<feature type="transmembrane region" description="Helical" evidence="1">
    <location>
        <begin position="6"/>
        <end position="23"/>
    </location>
</feature>
<sequence length="31" mass="3902">MQDFVVFSVIHCVFFYVKYFAIVRRRKLYIL</sequence>
<dbReference type="EMBL" id="GBRH01261013">
    <property type="protein sequence ID" value="JAD36882.1"/>
    <property type="molecule type" value="Transcribed_RNA"/>
</dbReference>
<reference evidence="2" key="2">
    <citation type="journal article" date="2015" name="Data Brief">
        <title>Shoot transcriptome of the giant reed, Arundo donax.</title>
        <authorList>
            <person name="Barrero R.A."/>
            <person name="Guerrero F.D."/>
            <person name="Moolhuijzen P."/>
            <person name="Goolsby J.A."/>
            <person name="Tidwell J."/>
            <person name="Bellgard S.E."/>
            <person name="Bellgard M.I."/>
        </authorList>
    </citation>
    <scope>NUCLEOTIDE SEQUENCE</scope>
    <source>
        <tissue evidence="2">Shoot tissue taken approximately 20 cm above the soil surface</tissue>
    </source>
</reference>
<keyword evidence="1" id="KW-1133">Transmembrane helix</keyword>
<proteinExistence type="predicted"/>
<evidence type="ECO:0000256" key="1">
    <source>
        <dbReference type="SAM" id="Phobius"/>
    </source>
</evidence>